<organism evidence="2 3">
    <name type="scientific">Hufsiella arboris</name>
    <dbReference type="NCBI Taxonomy" id="2695275"/>
    <lineage>
        <taxon>Bacteria</taxon>
        <taxon>Pseudomonadati</taxon>
        <taxon>Bacteroidota</taxon>
        <taxon>Sphingobacteriia</taxon>
        <taxon>Sphingobacteriales</taxon>
        <taxon>Sphingobacteriaceae</taxon>
        <taxon>Hufsiella</taxon>
    </lineage>
</organism>
<dbReference type="EMBL" id="WVHT01000006">
    <property type="protein sequence ID" value="MXV52093.1"/>
    <property type="molecule type" value="Genomic_DNA"/>
</dbReference>
<keyword evidence="1" id="KW-0732">Signal</keyword>
<dbReference type="Proteomes" id="UP000466586">
    <property type="component" value="Unassembled WGS sequence"/>
</dbReference>
<dbReference type="PROSITE" id="PS51257">
    <property type="entry name" value="PROKAR_LIPOPROTEIN"/>
    <property type="match status" value="1"/>
</dbReference>
<comment type="caution">
    <text evidence="2">The sequence shown here is derived from an EMBL/GenBank/DDBJ whole genome shotgun (WGS) entry which is preliminary data.</text>
</comment>
<feature type="chain" id="PRO_5029547372" description="DUF481 domain-containing protein" evidence="1">
    <location>
        <begin position="26"/>
        <end position="246"/>
    </location>
</feature>
<dbReference type="AlphaFoldDB" id="A0A7K1YBX9"/>
<sequence>MTKAAGLIALSLSVFFCSCSSIYMPNVPNTPMLDSKGELSAAAHISLKGNVSLNSAYAASDHFAVLLNGSIMNNKHSDEDFRHNLIEAGAGYFNNFGDDKERIFEIYAGLGKGNSERNYREETGDHIYTTTERQEFTLNKYFAQVNYSAKKKDGIKLFNKNIELNYGTVFRLSYINMKDFKLNDVYQPTEDNIFIEPVFFTRTALSKNVQLQYTTSSNFGLKNRKYLTAGNSIFTIGLIVNVGGKK</sequence>
<evidence type="ECO:0008006" key="4">
    <source>
        <dbReference type="Google" id="ProtNLM"/>
    </source>
</evidence>
<gene>
    <name evidence="2" type="ORF">GS399_14030</name>
</gene>
<evidence type="ECO:0000313" key="3">
    <source>
        <dbReference type="Proteomes" id="UP000466586"/>
    </source>
</evidence>
<evidence type="ECO:0000256" key="1">
    <source>
        <dbReference type="SAM" id="SignalP"/>
    </source>
</evidence>
<evidence type="ECO:0000313" key="2">
    <source>
        <dbReference type="EMBL" id="MXV52093.1"/>
    </source>
</evidence>
<reference evidence="2 3" key="1">
    <citation type="submission" date="2019-11" db="EMBL/GenBank/DDBJ databases">
        <title>Pedobacter sp. HMF7647 Genome sequencing and assembly.</title>
        <authorList>
            <person name="Kang H."/>
            <person name="Kim H."/>
            <person name="Joh K."/>
        </authorList>
    </citation>
    <scope>NUCLEOTIDE SEQUENCE [LARGE SCALE GENOMIC DNA]</scope>
    <source>
        <strain evidence="2 3">HMF7647</strain>
    </source>
</reference>
<keyword evidence="3" id="KW-1185">Reference proteome</keyword>
<feature type="signal peptide" evidence="1">
    <location>
        <begin position="1"/>
        <end position="25"/>
    </location>
</feature>
<proteinExistence type="predicted"/>
<name>A0A7K1YBX9_9SPHI</name>
<protein>
    <recommendedName>
        <fullName evidence="4">DUF481 domain-containing protein</fullName>
    </recommendedName>
</protein>
<accession>A0A7K1YBX9</accession>